<organism evidence="6 7">
    <name type="scientific">Nocardioides nanhaiensis</name>
    <dbReference type="NCBI Taxonomy" id="1476871"/>
    <lineage>
        <taxon>Bacteria</taxon>
        <taxon>Bacillati</taxon>
        <taxon>Actinomycetota</taxon>
        <taxon>Actinomycetes</taxon>
        <taxon>Propionibacteriales</taxon>
        <taxon>Nocardioidaceae</taxon>
        <taxon>Nocardioides</taxon>
    </lineage>
</organism>
<dbReference type="PROSITE" id="PS51462">
    <property type="entry name" value="NUDIX"/>
    <property type="match status" value="1"/>
</dbReference>
<dbReference type="Proteomes" id="UP001500621">
    <property type="component" value="Unassembled WGS sequence"/>
</dbReference>
<dbReference type="InterPro" id="IPR000086">
    <property type="entry name" value="NUDIX_hydrolase_dom"/>
</dbReference>
<comment type="caution">
    <text evidence="6">The sequence shown here is derived from an EMBL/GenBank/DDBJ whole genome shotgun (WGS) entry which is preliminary data.</text>
</comment>
<gene>
    <name evidence="6" type="ORF">GCM10023226_29330</name>
</gene>
<accession>A0ABP8WJG5</accession>
<dbReference type="InterPro" id="IPR020476">
    <property type="entry name" value="Nudix_hydrolase"/>
</dbReference>
<comment type="cofactor">
    <cofactor evidence="1">
        <name>Mg(2+)</name>
        <dbReference type="ChEBI" id="CHEBI:18420"/>
    </cofactor>
</comment>
<dbReference type="PANTHER" id="PTHR43046:SF12">
    <property type="entry name" value="GDP-MANNOSE MANNOSYL HYDROLASE"/>
    <property type="match status" value="1"/>
</dbReference>
<evidence type="ECO:0000256" key="4">
    <source>
        <dbReference type="SAM" id="MobiDB-lite"/>
    </source>
</evidence>
<reference evidence="7" key="1">
    <citation type="journal article" date="2019" name="Int. J. Syst. Evol. Microbiol.">
        <title>The Global Catalogue of Microorganisms (GCM) 10K type strain sequencing project: providing services to taxonomists for standard genome sequencing and annotation.</title>
        <authorList>
            <consortium name="The Broad Institute Genomics Platform"/>
            <consortium name="The Broad Institute Genome Sequencing Center for Infectious Disease"/>
            <person name="Wu L."/>
            <person name="Ma J."/>
        </authorList>
    </citation>
    <scope>NUCLEOTIDE SEQUENCE [LARGE SCALE GENOMIC DNA]</scope>
    <source>
        <strain evidence="7">JCM 18127</strain>
    </source>
</reference>
<dbReference type="Pfam" id="PF00293">
    <property type="entry name" value="NUDIX"/>
    <property type="match status" value="1"/>
</dbReference>
<dbReference type="PANTHER" id="PTHR43046">
    <property type="entry name" value="GDP-MANNOSE MANNOSYL HYDROLASE"/>
    <property type="match status" value="1"/>
</dbReference>
<feature type="region of interest" description="Disordered" evidence="4">
    <location>
        <begin position="1"/>
        <end position="31"/>
    </location>
</feature>
<evidence type="ECO:0000313" key="7">
    <source>
        <dbReference type="Proteomes" id="UP001500621"/>
    </source>
</evidence>
<keyword evidence="7" id="KW-1185">Reference proteome</keyword>
<keyword evidence="3" id="KW-0460">Magnesium</keyword>
<dbReference type="InterPro" id="IPR015797">
    <property type="entry name" value="NUDIX_hydrolase-like_dom_sf"/>
</dbReference>
<evidence type="ECO:0000256" key="1">
    <source>
        <dbReference type="ARBA" id="ARBA00001946"/>
    </source>
</evidence>
<keyword evidence="2" id="KW-0378">Hydrolase</keyword>
<dbReference type="EMBL" id="BAABIM010000003">
    <property type="protein sequence ID" value="GAA4689599.1"/>
    <property type="molecule type" value="Genomic_DNA"/>
</dbReference>
<evidence type="ECO:0000256" key="3">
    <source>
        <dbReference type="ARBA" id="ARBA00022842"/>
    </source>
</evidence>
<evidence type="ECO:0000256" key="2">
    <source>
        <dbReference type="ARBA" id="ARBA00022801"/>
    </source>
</evidence>
<feature type="compositionally biased region" description="Low complexity" evidence="4">
    <location>
        <begin position="12"/>
        <end position="30"/>
    </location>
</feature>
<dbReference type="SUPFAM" id="SSF55811">
    <property type="entry name" value="Nudix"/>
    <property type="match status" value="1"/>
</dbReference>
<dbReference type="Gene3D" id="3.90.79.10">
    <property type="entry name" value="Nucleoside Triphosphate Pyrophosphohydrolase"/>
    <property type="match status" value="1"/>
</dbReference>
<proteinExistence type="predicted"/>
<sequence>MTPAVDTRTSRSEASAARRGKAGTARGYARSPAPPLRRLGAVHLFAGVLLVDPRGWVLLQERDEHPVIDPECWGLPGGHLDPPEEATEAFETAAYRELAEETGLLLPAGSLELWRDARVWHQAYRSLDRMQVWVGATTASDADVVVGEGRRIVFVDPEQVPLLPLTGSARLFVPRFLHSVTYRRLAAAAKVLPGAGRP</sequence>
<dbReference type="PRINTS" id="PR00502">
    <property type="entry name" value="NUDIXFAMILY"/>
</dbReference>
<evidence type="ECO:0000259" key="5">
    <source>
        <dbReference type="PROSITE" id="PS51462"/>
    </source>
</evidence>
<feature type="domain" description="Nudix hydrolase" evidence="5">
    <location>
        <begin position="41"/>
        <end position="178"/>
    </location>
</feature>
<protein>
    <recommendedName>
        <fullName evidence="5">Nudix hydrolase domain-containing protein</fullName>
    </recommendedName>
</protein>
<evidence type="ECO:0000313" key="6">
    <source>
        <dbReference type="EMBL" id="GAA4689599.1"/>
    </source>
</evidence>
<name>A0ABP8WJG5_9ACTN</name>